<gene>
    <name evidence="1" type="ORF">FAZ97_29555</name>
</gene>
<dbReference type="EMBL" id="CP046911">
    <property type="protein sequence ID" value="QGZ59084.1"/>
    <property type="molecule type" value="Genomic_DNA"/>
</dbReference>
<evidence type="ECO:0008006" key="3">
    <source>
        <dbReference type="Google" id="ProtNLM"/>
    </source>
</evidence>
<organism evidence="1 2">
    <name type="scientific">Paraburkholderia acidiphila</name>
    <dbReference type="NCBI Taxonomy" id="2571747"/>
    <lineage>
        <taxon>Bacteria</taxon>
        <taxon>Pseudomonadati</taxon>
        <taxon>Pseudomonadota</taxon>
        <taxon>Betaproteobacteria</taxon>
        <taxon>Burkholderiales</taxon>
        <taxon>Burkholderiaceae</taxon>
        <taxon>Paraburkholderia</taxon>
    </lineage>
</organism>
<dbReference type="Pfam" id="PF14384">
    <property type="entry name" value="BrnA_antitoxin"/>
    <property type="match status" value="1"/>
</dbReference>
<dbReference type="RefSeq" id="WP_158762267.1">
    <property type="nucleotide sequence ID" value="NZ_CP046911.1"/>
</dbReference>
<dbReference type="InterPro" id="IPR025528">
    <property type="entry name" value="BrnA_antitoxin"/>
</dbReference>
<proteinExistence type="predicted"/>
<sequence>MHAKSTGSRRTWVDADDAPEISDEWIEQAELREGDKIVRRGRPPGSQKTATTISFDDDILEAFKATGPSWQSRLNAAVRDWLKTHSPTEVEA</sequence>
<evidence type="ECO:0000313" key="2">
    <source>
        <dbReference type="Proteomes" id="UP000434209"/>
    </source>
</evidence>
<reference evidence="1 2" key="1">
    <citation type="submission" date="2019-12" db="EMBL/GenBank/DDBJ databases">
        <title>Paraburkholderia acidiphila 7Q-K02 sp. nov and Paraburkholderia acidisoli DHF22 sp. nov., two strains isolated from forest soil.</title>
        <authorList>
            <person name="Gao Z."/>
            <person name="Qiu L."/>
        </authorList>
    </citation>
    <scope>NUCLEOTIDE SEQUENCE [LARGE SCALE GENOMIC DNA]</scope>
    <source>
        <strain evidence="1 2">7Q-K02</strain>
    </source>
</reference>
<dbReference type="AlphaFoldDB" id="A0A7Z2GCE5"/>
<dbReference type="KEGG" id="pacp:FAZ97_29555"/>
<dbReference type="Proteomes" id="UP000434209">
    <property type="component" value="Chromosome 3"/>
</dbReference>
<evidence type="ECO:0000313" key="1">
    <source>
        <dbReference type="EMBL" id="QGZ59084.1"/>
    </source>
</evidence>
<accession>A0A7Z2GCE5</accession>
<keyword evidence="2" id="KW-1185">Reference proteome</keyword>
<protein>
    <recommendedName>
        <fullName evidence="3">BrnA antitoxin of type II toxin-antitoxin system</fullName>
    </recommendedName>
</protein>
<name>A0A7Z2GCE5_9BURK</name>
<dbReference type="OrthoDB" id="9796641at2"/>